<comment type="caution">
    <text evidence="2">The sequence shown here is derived from an EMBL/GenBank/DDBJ whole genome shotgun (WGS) entry which is preliminary data.</text>
</comment>
<accession>A0A2K2H5E2</accession>
<organism evidence="2 3">
    <name type="scientific">Geothermobacter hydrogeniphilus</name>
    <dbReference type="NCBI Taxonomy" id="1969733"/>
    <lineage>
        <taxon>Bacteria</taxon>
        <taxon>Pseudomonadati</taxon>
        <taxon>Thermodesulfobacteriota</taxon>
        <taxon>Desulfuromonadia</taxon>
        <taxon>Desulfuromonadales</taxon>
        <taxon>Geothermobacteraceae</taxon>
        <taxon>Geothermobacter</taxon>
    </lineage>
</organism>
<protein>
    <submittedName>
        <fullName evidence="2">Transcriptional regulator</fullName>
    </submittedName>
</protein>
<dbReference type="GO" id="GO:0003677">
    <property type="term" value="F:DNA binding"/>
    <property type="evidence" value="ECO:0007669"/>
    <property type="project" value="InterPro"/>
</dbReference>
<dbReference type="EMBL" id="PPFX01000069">
    <property type="protein sequence ID" value="PNU18554.1"/>
    <property type="molecule type" value="Genomic_DNA"/>
</dbReference>
<dbReference type="OrthoDB" id="671638at2"/>
<sequence>MCPFSNNLKLTENAYKVEIPLTIPLLEEFTREPITIGDHLRRRRIELGLYQKDVAAKLSVTTPTVWNWENRGSVDLRFIPRVIEFLGYNPIPQPEDLLGKLAWYKQVNGLSLEQLGVEMERDPEQLADWLSGRHKPCRRNRGEIAAFLANRVQSFDAISIY</sequence>
<dbReference type="Proteomes" id="UP000236340">
    <property type="component" value="Unassembled WGS sequence"/>
</dbReference>
<evidence type="ECO:0000313" key="3">
    <source>
        <dbReference type="Proteomes" id="UP000236340"/>
    </source>
</evidence>
<evidence type="ECO:0000313" key="2">
    <source>
        <dbReference type="EMBL" id="PNU18554.1"/>
    </source>
</evidence>
<dbReference type="InterPro" id="IPR010982">
    <property type="entry name" value="Lambda_DNA-bd_dom_sf"/>
</dbReference>
<proteinExistence type="predicted"/>
<dbReference type="SUPFAM" id="SSF47413">
    <property type="entry name" value="lambda repressor-like DNA-binding domains"/>
    <property type="match status" value="1"/>
</dbReference>
<dbReference type="PROSITE" id="PS50943">
    <property type="entry name" value="HTH_CROC1"/>
    <property type="match status" value="1"/>
</dbReference>
<dbReference type="AlphaFoldDB" id="A0A2K2H5E2"/>
<feature type="domain" description="HTH cro/C1-type" evidence="1">
    <location>
        <begin position="40"/>
        <end position="70"/>
    </location>
</feature>
<name>A0A2K2H5E2_9BACT</name>
<reference evidence="2 3" key="1">
    <citation type="journal article" date="2018" name="Genome Announc.">
        <title>Genome Sequence of Geothermobacter sp. HR-1 Iron Reducer from the Loihi Seamount.</title>
        <authorList>
            <person name="Smith H."/>
            <person name="Abuyen K."/>
            <person name="Tremblay J."/>
            <person name="Savalia P."/>
            <person name="Perez-Rodriguez I."/>
            <person name="Emerson D."/>
            <person name="Tully B."/>
            <person name="Amend J."/>
        </authorList>
    </citation>
    <scope>NUCLEOTIDE SEQUENCE [LARGE SCALE GENOMIC DNA]</scope>
    <source>
        <strain evidence="2 3">HR-1</strain>
    </source>
</reference>
<dbReference type="Gene3D" id="1.10.260.40">
    <property type="entry name" value="lambda repressor-like DNA-binding domains"/>
    <property type="match status" value="1"/>
</dbReference>
<evidence type="ECO:0000259" key="1">
    <source>
        <dbReference type="PROSITE" id="PS50943"/>
    </source>
</evidence>
<dbReference type="CDD" id="cd00093">
    <property type="entry name" value="HTH_XRE"/>
    <property type="match status" value="1"/>
</dbReference>
<gene>
    <name evidence="2" type="ORF">C2E25_17045</name>
</gene>
<dbReference type="InterPro" id="IPR001387">
    <property type="entry name" value="Cro/C1-type_HTH"/>
</dbReference>